<dbReference type="OrthoDB" id="7064788at2"/>
<comment type="caution">
    <text evidence="2">The sequence shown here is derived from an EMBL/GenBank/DDBJ whole genome shotgun (WGS) entry which is preliminary data.</text>
</comment>
<dbReference type="Proteomes" id="UP000277766">
    <property type="component" value="Unassembled WGS sequence"/>
</dbReference>
<name>A0A3S0KAI7_9DEIO</name>
<feature type="signal peptide" evidence="1">
    <location>
        <begin position="1"/>
        <end position="20"/>
    </location>
</feature>
<evidence type="ECO:0000313" key="2">
    <source>
        <dbReference type="EMBL" id="RTR26377.1"/>
    </source>
</evidence>
<evidence type="ECO:0000313" key="3">
    <source>
        <dbReference type="Proteomes" id="UP000277766"/>
    </source>
</evidence>
<organism evidence="2 3">
    <name type="scientific">Deinococcus radiophilus</name>
    <dbReference type="NCBI Taxonomy" id="32062"/>
    <lineage>
        <taxon>Bacteria</taxon>
        <taxon>Thermotogati</taxon>
        <taxon>Deinococcota</taxon>
        <taxon>Deinococci</taxon>
        <taxon>Deinococcales</taxon>
        <taxon>Deinococcaceae</taxon>
        <taxon>Deinococcus</taxon>
    </lineage>
</organism>
<gene>
    <name evidence="2" type="ORF">EJ104_08555</name>
</gene>
<dbReference type="SUPFAM" id="SSF63825">
    <property type="entry name" value="YWTD domain"/>
    <property type="match status" value="1"/>
</dbReference>
<accession>A0A3S0KAI7</accession>
<evidence type="ECO:0000256" key="1">
    <source>
        <dbReference type="SAM" id="SignalP"/>
    </source>
</evidence>
<dbReference type="RefSeq" id="WP_126352308.1">
    <property type="nucleotide sequence ID" value="NZ_CP086384.1"/>
</dbReference>
<sequence length="264" mass="28856">MLKRLMLSCLAMVSTGTAFAALPQVQSDLAALGRGSSWTPAGQITLAFETHHPQGMLKIGDRYFMSSVEIQERPEKYQQPQGGMDRSPGKGRAHLFQFDQNGKLLRDIVLAEGEGDIYHPGGIETDGKYIYVPVAEYRPNSRSVLYRIEIKTGKVEEVLRYNDHLGGVVIDPAGGKLHMVSWGSRRWYSWDLNGAGLPITATARMQANPLSYIDYQDCHHMEGELALCSGVAYMGGHPSGESIGLGGLEVVNFNEGRVVAGFPG</sequence>
<dbReference type="Pfam" id="PF20055">
    <property type="entry name" value="DUF6454"/>
    <property type="match status" value="1"/>
</dbReference>
<feature type="chain" id="PRO_5018568166" evidence="1">
    <location>
        <begin position="21"/>
        <end position="264"/>
    </location>
</feature>
<keyword evidence="3" id="KW-1185">Reference proteome</keyword>
<dbReference type="InterPro" id="IPR046312">
    <property type="entry name" value="DUF6454"/>
</dbReference>
<protein>
    <submittedName>
        <fullName evidence="2">Uncharacterized protein</fullName>
    </submittedName>
</protein>
<dbReference type="AlphaFoldDB" id="A0A3S0KAI7"/>
<keyword evidence="1" id="KW-0732">Signal</keyword>
<reference evidence="2 3" key="1">
    <citation type="submission" date="2018-12" db="EMBL/GenBank/DDBJ databases">
        <title>Deinococcus radiophilus ATCC 27603 genome sequencing and assembly.</title>
        <authorList>
            <person name="Maclea K.S."/>
            <person name="Maynard C.R."/>
        </authorList>
    </citation>
    <scope>NUCLEOTIDE SEQUENCE [LARGE SCALE GENOMIC DNA]</scope>
    <source>
        <strain evidence="2 3">ATCC 27603</strain>
    </source>
</reference>
<proteinExistence type="predicted"/>
<dbReference type="EMBL" id="RXPE01000016">
    <property type="protein sequence ID" value="RTR26377.1"/>
    <property type="molecule type" value="Genomic_DNA"/>
</dbReference>